<evidence type="ECO:0000256" key="6">
    <source>
        <dbReference type="ARBA" id="ARBA00023136"/>
    </source>
</evidence>
<dbReference type="InterPro" id="IPR036259">
    <property type="entry name" value="MFS_trans_sf"/>
</dbReference>
<feature type="region of interest" description="Disordered" evidence="9">
    <location>
        <begin position="501"/>
        <end position="522"/>
    </location>
</feature>
<evidence type="ECO:0000256" key="10">
    <source>
        <dbReference type="SAM" id="Phobius"/>
    </source>
</evidence>
<sequence>MSDNGKTDTTRLAEEAAAKERSMGFREVLATYYPAALWSAFLSCGLIMEGYDIGIEFINHFGHTNAQGKKYIPATWQSLMNNGAQIGQVIGLLINGYCQARFGSKRTYAAGMILMTGAIFLPVFSKNLPMLFGGELLCGIPWGIFQTLTTAYAADICPVILRAYLASYVNMCWGIGLFLAAGIVRASLQIHGMWGWRMPYVLQWFWPVPLFIGVLFAPESPRWLVQNGRNDEARETIRRLARTGHYTEEALDAQVALLVHQNELEKEEASGRSYADCFKGTNRRRTEIILCGQAICGYSTQFLRAAGMSQTGAFNINLITYSMFLVGGFVYWIITHHFGRRTIQLTGLGMMTCSHAVLAALGFVRAAHPENNTIARAIGGILVITNFSFTTTLGPGTYTIVAEMPSSRTRPQTVALARVCYVVSAIAFHQLVPRMLTPQGWGWGTRASTLFIGTCIAGWFYCYFRLPETKDRTYGELDMLFSQKVPARKFASTHVDEFARGGHDTPHDVKEEEERVEEVKKL</sequence>
<gene>
    <name evidence="12" type="ORF">Q8F55_005386</name>
</gene>
<evidence type="ECO:0000256" key="1">
    <source>
        <dbReference type="ARBA" id="ARBA00004141"/>
    </source>
</evidence>
<evidence type="ECO:0000313" key="13">
    <source>
        <dbReference type="Proteomes" id="UP001565368"/>
    </source>
</evidence>
<evidence type="ECO:0000256" key="5">
    <source>
        <dbReference type="ARBA" id="ARBA00022989"/>
    </source>
</evidence>
<dbReference type="Gene3D" id="1.20.1250.20">
    <property type="entry name" value="MFS general substrate transporter like domains"/>
    <property type="match status" value="1"/>
</dbReference>
<evidence type="ECO:0000313" key="12">
    <source>
        <dbReference type="EMBL" id="KAL1408573.1"/>
    </source>
</evidence>
<dbReference type="PROSITE" id="PS50850">
    <property type="entry name" value="MFS"/>
    <property type="match status" value="1"/>
</dbReference>
<dbReference type="Proteomes" id="UP001565368">
    <property type="component" value="Unassembled WGS sequence"/>
</dbReference>
<feature type="transmembrane region" description="Helical" evidence="10">
    <location>
        <begin position="200"/>
        <end position="217"/>
    </location>
</feature>
<feature type="transmembrane region" description="Helical" evidence="10">
    <location>
        <begin position="107"/>
        <end position="125"/>
    </location>
</feature>
<proteinExistence type="inferred from homology"/>
<evidence type="ECO:0000256" key="8">
    <source>
        <dbReference type="RuleBase" id="RU003346"/>
    </source>
</evidence>
<dbReference type="GeneID" id="95986429"/>
<dbReference type="InterPro" id="IPR050360">
    <property type="entry name" value="MFS_Sugar_Transporters"/>
</dbReference>
<dbReference type="EMBL" id="JBBXJM010000004">
    <property type="protein sequence ID" value="KAL1408573.1"/>
    <property type="molecule type" value="Genomic_DNA"/>
</dbReference>
<evidence type="ECO:0000256" key="2">
    <source>
        <dbReference type="ARBA" id="ARBA00010992"/>
    </source>
</evidence>
<evidence type="ECO:0000256" key="3">
    <source>
        <dbReference type="ARBA" id="ARBA00022448"/>
    </source>
</evidence>
<keyword evidence="13" id="KW-1185">Reference proteome</keyword>
<reference evidence="12 13" key="1">
    <citation type="submission" date="2023-08" db="EMBL/GenBank/DDBJ databases">
        <title>Annotated Genome Sequence of Vanrija albida AlHP1.</title>
        <authorList>
            <person name="Herzog R."/>
        </authorList>
    </citation>
    <scope>NUCLEOTIDE SEQUENCE [LARGE SCALE GENOMIC DNA]</scope>
    <source>
        <strain evidence="12 13">AlHP1</strain>
    </source>
</reference>
<feature type="transmembrane region" description="Helical" evidence="10">
    <location>
        <begin position="443"/>
        <end position="464"/>
    </location>
</feature>
<keyword evidence="4 10" id="KW-0812">Transmembrane</keyword>
<dbReference type="PANTHER" id="PTHR48022:SF53">
    <property type="entry name" value="ALPHA-GLUCOSIDE TRANSPORTER, PUTATIVE (AFU_ORTHOLOGUE AFUA_3G01700)-RELATED"/>
    <property type="match status" value="1"/>
</dbReference>
<protein>
    <recommendedName>
        <fullName evidence="11">Major facilitator superfamily (MFS) profile domain-containing protein</fullName>
    </recommendedName>
</protein>
<name>A0ABR3Q2I3_9TREE</name>
<feature type="transmembrane region" description="Helical" evidence="10">
    <location>
        <begin position="374"/>
        <end position="401"/>
    </location>
</feature>
<dbReference type="InterPro" id="IPR005828">
    <property type="entry name" value="MFS_sugar_transport-like"/>
</dbReference>
<accession>A0ABR3Q2I3</accession>
<dbReference type="PANTHER" id="PTHR48022">
    <property type="entry name" value="PLASTIDIC GLUCOSE TRANSPORTER 4"/>
    <property type="match status" value="1"/>
</dbReference>
<dbReference type="RefSeq" id="XP_069208517.1">
    <property type="nucleotide sequence ID" value="XM_069353875.1"/>
</dbReference>
<feature type="domain" description="Major facilitator superfamily (MFS) profile" evidence="11">
    <location>
        <begin position="38"/>
        <end position="470"/>
    </location>
</feature>
<comment type="similarity">
    <text evidence="2 8">Belongs to the major facilitator superfamily. Sugar transporter (TC 2.A.1.1) family.</text>
</comment>
<dbReference type="InterPro" id="IPR020846">
    <property type="entry name" value="MFS_dom"/>
</dbReference>
<comment type="caution">
    <text evidence="12">The sequence shown here is derived from an EMBL/GenBank/DDBJ whole genome shotgun (WGS) entry which is preliminary data.</text>
</comment>
<feature type="transmembrane region" description="Helical" evidence="10">
    <location>
        <begin position="312"/>
        <end position="333"/>
    </location>
</feature>
<dbReference type="InterPro" id="IPR003663">
    <property type="entry name" value="Sugar/inositol_transpt"/>
</dbReference>
<dbReference type="NCBIfam" id="TIGR00879">
    <property type="entry name" value="SP"/>
    <property type="match status" value="1"/>
</dbReference>
<evidence type="ECO:0000259" key="11">
    <source>
        <dbReference type="PROSITE" id="PS50850"/>
    </source>
</evidence>
<feature type="transmembrane region" description="Helical" evidence="10">
    <location>
        <begin position="345"/>
        <end position="368"/>
    </location>
</feature>
<comment type="subcellular location">
    <subcellularLocation>
        <location evidence="1">Membrane</location>
        <topology evidence="1">Multi-pass membrane protein</topology>
    </subcellularLocation>
</comment>
<evidence type="ECO:0000256" key="9">
    <source>
        <dbReference type="SAM" id="MobiDB-lite"/>
    </source>
</evidence>
<comment type="catalytic activity">
    <reaction evidence="7">
        <text>myo-inositol(out) + H(+)(out) = myo-inositol(in) + H(+)(in)</text>
        <dbReference type="Rhea" id="RHEA:60364"/>
        <dbReference type="ChEBI" id="CHEBI:15378"/>
        <dbReference type="ChEBI" id="CHEBI:17268"/>
    </reaction>
</comment>
<feature type="transmembrane region" description="Helical" evidence="10">
    <location>
        <begin position="168"/>
        <end position="188"/>
    </location>
</feature>
<keyword evidence="5 10" id="KW-1133">Transmembrane helix</keyword>
<dbReference type="Pfam" id="PF00083">
    <property type="entry name" value="Sugar_tr"/>
    <property type="match status" value="1"/>
</dbReference>
<evidence type="ECO:0000256" key="4">
    <source>
        <dbReference type="ARBA" id="ARBA00022692"/>
    </source>
</evidence>
<organism evidence="12 13">
    <name type="scientific">Vanrija albida</name>
    <dbReference type="NCBI Taxonomy" id="181172"/>
    <lineage>
        <taxon>Eukaryota</taxon>
        <taxon>Fungi</taxon>
        <taxon>Dikarya</taxon>
        <taxon>Basidiomycota</taxon>
        <taxon>Agaricomycotina</taxon>
        <taxon>Tremellomycetes</taxon>
        <taxon>Trichosporonales</taxon>
        <taxon>Trichosporonaceae</taxon>
        <taxon>Vanrija</taxon>
    </lineage>
</organism>
<keyword evidence="6 10" id="KW-0472">Membrane</keyword>
<keyword evidence="3 8" id="KW-0813">Transport</keyword>
<dbReference type="SUPFAM" id="SSF103473">
    <property type="entry name" value="MFS general substrate transporter"/>
    <property type="match status" value="1"/>
</dbReference>
<evidence type="ECO:0000256" key="7">
    <source>
        <dbReference type="ARBA" id="ARBA00049119"/>
    </source>
</evidence>